<dbReference type="Proteomes" id="UP000054498">
    <property type="component" value="Unassembled WGS sequence"/>
</dbReference>
<dbReference type="KEGG" id="mng:MNEG_4516"/>
<protein>
    <submittedName>
        <fullName evidence="2">Uncharacterized protein</fullName>
    </submittedName>
</protein>
<accession>A0A0D2NDR8</accession>
<keyword evidence="3" id="KW-1185">Reference proteome</keyword>
<dbReference type="EMBL" id="KK100849">
    <property type="protein sequence ID" value="KIZ03441.1"/>
    <property type="molecule type" value="Genomic_DNA"/>
</dbReference>
<dbReference type="AlphaFoldDB" id="A0A0D2NDR8"/>
<proteinExistence type="predicted"/>
<sequence length="80" mass="8307">APRTPLALPITRRPPPAHPAQCTPLLPQSPRSSMTCGASSPPCCWRNQSWARRAAPAGAAAAAAAAAALQQRARRLQTDG</sequence>
<organism evidence="2 3">
    <name type="scientific">Monoraphidium neglectum</name>
    <dbReference type="NCBI Taxonomy" id="145388"/>
    <lineage>
        <taxon>Eukaryota</taxon>
        <taxon>Viridiplantae</taxon>
        <taxon>Chlorophyta</taxon>
        <taxon>core chlorophytes</taxon>
        <taxon>Chlorophyceae</taxon>
        <taxon>CS clade</taxon>
        <taxon>Sphaeropleales</taxon>
        <taxon>Selenastraceae</taxon>
        <taxon>Monoraphidium</taxon>
    </lineage>
</organism>
<gene>
    <name evidence="2" type="ORF">MNEG_4516</name>
</gene>
<name>A0A0D2NDR8_9CHLO</name>
<evidence type="ECO:0000313" key="2">
    <source>
        <dbReference type="EMBL" id="KIZ03441.1"/>
    </source>
</evidence>
<feature type="region of interest" description="Disordered" evidence="1">
    <location>
        <begin position="1"/>
        <end position="20"/>
    </location>
</feature>
<evidence type="ECO:0000313" key="3">
    <source>
        <dbReference type="Proteomes" id="UP000054498"/>
    </source>
</evidence>
<feature type="non-terminal residue" evidence="2">
    <location>
        <position position="1"/>
    </location>
</feature>
<feature type="non-terminal residue" evidence="2">
    <location>
        <position position="80"/>
    </location>
</feature>
<evidence type="ECO:0000256" key="1">
    <source>
        <dbReference type="SAM" id="MobiDB-lite"/>
    </source>
</evidence>
<dbReference type="GeneID" id="25737393"/>
<reference evidence="2 3" key="1">
    <citation type="journal article" date="2013" name="BMC Genomics">
        <title>Reconstruction of the lipid metabolism for the microalga Monoraphidium neglectum from its genome sequence reveals characteristics suitable for biofuel production.</title>
        <authorList>
            <person name="Bogen C."/>
            <person name="Al-Dilaimi A."/>
            <person name="Albersmeier A."/>
            <person name="Wichmann J."/>
            <person name="Grundmann M."/>
            <person name="Rupp O."/>
            <person name="Lauersen K.J."/>
            <person name="Blifernez-Klassen O."/>
            <person name="Kalinowski J."/>
            <person name="Goesmann A."/>
            <person name="Mussgnug J.H."/>
            <person name="Kruse O."/>
        </authorList>
    </citation>
    <scope>NUCLEOTIDE SEQUENCE [LARGE SCALE GENOMIC DNA]</scope>
    <source>
        <strain evidence="2 3">SAG 48.87</strain>
    </source>
</reference>
<dbReference type="RefSeq" id="XP_013902460.1">
    <property type="nucleotide sequence ID" value="XM_014047006.1"/>
</dbReference>